<organism evidence="1 2">
    <name type="scientific">Sphaerosporella brunnea</name>
    <dbReference type="NCBI Taxonomy" id="1250544"/>
    <lineage>
        <taxon>Eukaryota</taxon>
        <taxon>Fungi</taxon>
        <taxon>Dikarya</taxon>
        <taxon>Ascomycota</taxon>
        <taxon>Pezizomycotina</taxon>
        <taxon>Pezizomycetes</taxon>
        <taxon>Pezizales</taxon>
        <taxon>Pyronemataceae</taxon>
        <taxon>Sphaerosporella</taxon>
    </lineage>
</organism>
<evidence type="ECO:0000313" key="2">
    <source>
        <dbReference type="Proteomes" id="UP000326924"/>
    </source>
</evidence>
<dbReference type="AlphaFoldDB" id="A0A5J5EZI7"/>
<keyword evidence="2" id="KW-1185">Reference proteome</keyword>
<dbReference type="Proteomes" id="UP000326924">
    <property type="component" value="Unassembled WGS sequence"/>
</dbReference>
<dbReference type="EMBL" id="VXIS01000067">
    <property type="protein sequence ID" value="KAA8908508.1"/>
    <property type="molecule type" value="Genomic_DNA"/>
</dbReference>
<sequence length="182" mass="20241">MDGTCQYHWCTIPFPKATMAVHMMAVHNNYWCHGETRYVPVRYENGQALRLCPNECVAKPGVCKTQSGALAHQARVRRAGMETDANHADWRRNKPPLGFRTERACLEEEAGRRRCTASKAEEEMIALHLDTAKKVAAINMETAKKEAALIIEAAEFQLARENLLYKQAVAGGSGPADEQDAV</sequence>
<gene>
    <name evidence="1" type="ORF">FN846DRAFT_889422</name>
</gene>
<dbReference type="InParanoid" id="A0A5J5EZI7"/>
<evidence type="ECO:0000313" key="1">
    <source>
        <dbReference type="EMBL" id="KAA8908508.1"/>
    </source>
</evidence>
<accession>A0A5J5EZI7</accession>
<reference evidence="1 2" key="1">
    <citation type="submission" date="2019-09" db="EMBL/GenBank/DDBJ databases">
        <title>Draft genome of the ectomycorrhizal ascomycete Sphaerosporella brunnea.</title>
        <authorList>
            <consortium name="DOE Joint Genome Institute"/>
            <person name="Benucci G.M."/>
            <person name="Marozzi G."/>
            <person name="Antonielli L."/>
            <person name="Sanchez S."/>
            <person name="Marco P."/>
            <person name="Wang X."/>
            <person name="Falini L.B."/>
            <person name="Barry K."/>
            <person name="Haridas S."/>
            <person name="Lipzen A."/>
            <person name="Labutti K."/>
            <person name="Grigoriev I.V."/>
            <person name="Murat C."/>
            <person name="Martin F."/>
            <person name="Albertini E."/>
            <person name="Donnini D."/>
            <person name="Bonito G."/>
        </authorList>
    </citation>
    <scope>NUCLEOTIDE SEQUENCE [LARGE SCALE GENOMIC DNA]</scope>
    <source>
        <strain evidence="1 2">Sb_GMNB300</strain>
    </source>
</reference>
<proteinExistence type="predicted"/>
<protein>
    <submittedName>
        <fullName evidence="1">Uncharacterized protein</fullName>
    </submittedName>
</protein>
<comment type="caution">
    <text evidence="1">The sequence shown here is derived from an EMBL/GenBank/DDBJ whole genome shotgun (WGS) entry which is preliminary data.</text>
</comment>
<name>A0A5J5EZI7_9PEZI</name>